<gene>
    <name evidence="1" type="ORF">GIB67_023671</name>
</gene>
<sequence>MAGKTLGSMEEKLLTPELNTLLKLARLNEMPDGPVYMATVSSTIVQNLAKRKAVKRGAASCSVTSDCVDDSSKRRKVTSPTKSQVVLEESDKIAEVADLRPRFEVKAGLLEEQCRAKAREKMVAIMDDEFIKFSRVLSGAQLGFQDRSIELEKRITQLVGEKPF</sequence>
<reference evidence="1 2" key="1">
    <citation type="journal article" date="2020" name="IScience">
        <title>Genome Sequencing of the Endangered Kingdonia uniflora (Circaeasteraceae, Ranunculales) Reveals Potential Mechanisms of Evolutionary Specialization.</title>
        <authorList>
            <person name="Sun Y."/>
            <person name="Deng T."/>
            <person name="Zhang A."/>
            <person name="Moore M.J."/>
            <person name="Landis J.B."/>
            <person name="Lin N."/>
            <person name="Zhang H."/>
            <person name="Zhang X."/>
            <person name="Huang J."/>
            <person name="Zhang X."/>
            <person name="Sun H."/>
            <person name="Wang H."/>
        </authorList>
    </citation>
    <scope>NUCLEOTIDE SEQUENCE [LARGE SCALE GENOMIC DNA]</scope>
    <source>
        <strain evidence="1">TB1705</strain>
        <tissue evidence="1">Leaf</tissue>
    </source>
</reference>
<dbReference type="Proteomes" id="UP000541444">
    <property type="component" value="Unassembled WGS sequence"/>
</dbReference>
<keyword evidence="2" id="KW-1185">Reference proteome</keyword>
<evidence type="ECO:0000313" key="1">
    <source>
        <dbReference type="EMBL" id="KAF6153894.1"/>
    </source>
</evidence>
<name>A0A7J7MGK5_9MAGN</name>
<accession>A0A7J7MGK5</accession>
<evidence type="ECO:0000313" key="2">
    <source>
        <dbReference type="Proteomes" id="UP000541444"/>
    </source>
</evidence>
<dbReference type="AlphaFoldDB" id="A0A7J7MGK5"/>
<comment type="caution">
    <text evidence="1">The sequence shown here is derived from an EMBL/GenBank/DDBJ whole genome shotgun (WGS) entry which is preliminary data.</text>
</comment>
<dbReference type="EMBL" id="JACGCM010001549">
    <property type="protein sequence ID" value="KAF6153894.1"/>
    <property type="molecule type" value="Genomic_DNA"/>
</dbReference>
<protein>
    <submittedName>
        <fullName evidence="1">Uncharacterized protein</fullName>
    </submittedName>
</protein>
<proteinExistence type="predicted"/>
<organism evidence="1 2">
    <name type="scientific">Kingdonia uniflora</name>
    <dbReference type="NCBI Taxonomy" id="39325"/>
    <lineage>
        <taxon>Eukaryota</taxon>
        <taxon>Viridiplantae</taxon>
        <taxon>Streptophyta</taxon>
        <taxon>Embryophyta</taxon>
        <taxon>Tracheophyta</taxon>
        <taxon>Spermatophyta</taxon>
        <taxon>Magnoliopsida</taxon>
        <taxon>Ranunculales</taxon>
        <taxon>Circaeasteraceae</taxon>
        <taxon>Kingdonia</taxon>
    </lineage>
</organism>